<feature type="compositionally biased region" description="Basic and acidic residues" evidence="1">
    <location>
        <begin position="11"/>
        <end position="20"/>
    </location>
</feature>
<accession>A0A915L4H5</accession>
<protein>
    <submittedName>
        <fullName evidence="3">Ribosomal protein L32</fullName>
    </submittedName>
</protein>
<feature type="compositionally biased region" description="Basic residues" evidence="1">
    <location>
        <begin position="1"/>
        <end position="10"/>
    </location>
</feature>
<dbReference type="WBParaSite" id="nRc.2.0.1.t45969-RA">
    <property type="protein sequence ID" value="nRc.2.0.1.t45969-RA"/>
    <property type="gene ID" value="nRc.2.0.1.g45969"/>
</dbReference>
<reference evidence="3" key="1">
    <citation type="submission" date="2022-11" db="UniProtKB">
        <authorList>
            <consortium name="WormBaseParasite"/>
        </authorList>
    </citation>
    <scope>IDENTIFICATION</scope>
</reference>
<feature type="region of interest" description="Disordered" evidence="1">
    <location>
        <begin position="1"/>
        <end position="20"/>
    </location>
</feature>
<evidence type="ECO:0000256" key="1">
    <source>
        <dbReference type="SAM" id="MobiDB-lite"/>
    </source>
</evidence>
<organism evidence="2 3">
    <name type="scientific">Romanomermis culicivorax</name>
    <name type="common">Nematode worm</name>
    <dbReference type="NCBI Taxonomy" id="13658"/>
    <lineage>
        <taxon>Eukaryota</taxon>
        <taxon>Metazoa</taxon>
        <taxon>Ecdysozoa</taxon>
        <taxon>Nematoda</taxon>
        <taxon>Enoplea</taxon>
        <taxon>Dorylaimia</taxon>
        <taxon>Mermithida</taxon>
        <taxon>Mermithoidea</taxon>
        <taxon>Mermithidae</taxon>
        <taxon>Romanomermis</taxon>
    </lineage>
</organism>
<proteinExistence type="predicted"/>
<dbReference type="AlphaFoldDB" id="A0A915L4H5"/>
<evidence type="ECO:0000313" key="3">
    <source>
        <dbReference type="WBParaSite" id="nRc.2.0.1.t45969-RA"/>
    </source>
</evidence>
<keyword evidence="2" id="KW-1185">Reference proteome</keyword>
<name>A0A915L4H5_ROMCU</name>
<dbReference type="Proteomes" id="UP000887565">
    <property type="component" value="Unplaced"/>
</dbReference>
<evidence type="ECO:0000313" key="2">
    <source>
        <dbReference type="Proteomes" id="UP000887565"/>
    </source>
</evidence>
<sequence>MIGRKPKKLISNRENRSHVS</sequence>